<gene>
    <name evidence="1" type="ORF">KM92CIT3_80440</name>
</gene>
<proteinExistence type="predicted"/>
<protein>
    <submittedName>
        <fullName evidence="1">Uncharacterized protein</fullName>
    </submittedName>
</protein>
<evidence type="ECO:0000313" key="1">
    <source>
        <dbReference type="EMBL" id="SBV67634.1"/>
    </source>
</evidence>
<sequence>MLQIPTSTKQKCKKHRNDKTEIVIIPIKILNSHQAKLSPIPQLTYQRVHDV</sequence>
<organism evidence="1">
    <name type="scientific">uncultured Citrobacter sp</name>
    <dbReference type="NCBI Taxonomy" id="200446"/>
    <lineage>
        <taxon>Bacteria</taxon>
        <taxon>Pseudomonadati</taxon>
        <taxon>Pseudomonadota</taxon>
        <taxon>Gammaproteobacteria</taxon>
        <taxon>Enterobacterales</taxon>
        <taxon>Enterobacteriaceae</taxon>
        <taxon>Citrobacter</taxon>
        <taxon>environmental samples</taxon>
    </lineage>
</organism>
<dbReference type="AlphaFoldDB" id="A0A212ILD4"/>
<name>A0A212ILD4_9ENTR</name>
<dbReference type="EMBL" id="FLUB01000020">
    <property type="protein sequence ID" value="SBV67634.1"/>
    <property type="molecule type" value="Genomic_DNA"/>
</dbReference>
<accession>A0A212ILD4</accession>
<reference evidence="1" key="1">
    <citation type="submission" date="2016-04" db="EMBL/GenBank/DDBJ databases">
        <authorList>
            <person name="Evans L.H."/>
            <person name="Alamgir A."/>
            <person name="Owens N."/>
            <person name="Weber N.D."/>
            <person name="Virtaneva K."/>
            <person name="Barbian K."/>
            <person name="Babar A."/>
            <person name="Rosenke K."/>
        </authorList>
    </citation>
    <scope>NUCLEOTIDE SEQUENCE</scope>
    <source>
        <strain evidence="1">92-3</strain>
    </source>
</reference>